<dbReference type="InterPro" id="IPR027417">
    <property type="entry name" value="P-loop_NTPase"/>
</dbReference>
<organism evidence="5 6">
    <name type="scientific">Manihot esculenta</name>
    <name type="common">Cassava</name>
    <name type="synonym">Jatropha manihot</name>
    <dbReference type="NCBI Taxonomy" id="3983"/>
    <lineage>
        <taxon>Eukaryota</taxon>
        <taxon>Viridiplantae</taxon>
        <taxon>Streptophyta</taxon>
        <taxon>Embryophyta</taxon>
        <taxon>Tracheophyta</taxon>
        <taxon>Spermatophyta</taxon>
        <taxon>Magnoliopsida</taxon>
        <taxon>eudicotyledons</taxon>
        <taxon>Gunneridae</taxon>
        <taxon>Pentapetalae</taxon>
        <taxon>rosids</taxon>
        <taxon>fabids</taxon>
        <taxon>Malpighiales</taxon>
        <taxon>Euphorbiaceae</taxon>
        <taxon>Crotonoideae</taxon>
        <taxon>Manihoteae</taxon>
        <taxon>Manihot</taxon>
    </lineage>
</organism>
<dbReference type="Proteomes" id="UP000091857">
    <property type="component" value="Chromosome 13"/>
</dbReference>
<evidence type="ECO:0000256" key="2">
    <source>
        <dbReference type="ARBA" id="ARBA00022737"/>
    </source>
</evidence>
<evidence type="ECO:0000313" key="6">
    <source>
        <dbReference type="Proteomes" id="UP000091857"/>
    </source>
</evidence>
<dbReference type="GO" id="GO:0006952">
    <property type="term" value="P:defense response"/>
    <property type="evidence" value="ECO:0007669"/>
    <property type="project" value="UniProtKB-KW"/>
</dbReference>
<evidence type="ECO:0000313" key="5">
    <source>
        <dbReference type="EMBL" id="OAY33831.1"/>
    </source>
</evidence>
<dbReference type="Pfam" id="PF00931">
    <property type="entry name" value="NB-ARC"/>
    <property type="match status" value="1"/>
</dbReference>
<dbReference type="Gene3D" id="3.40.50.300">
    <property type="entry name" value="P-loop containing nucleotide triphosphate hydrolases"/>
    <property type="match status" value="1"/>
</dbReference>
<dbReference type="STRING" id="3983.A0A2C9UTB6"/>
<dbReference type="InterPro" id="IPR002182">
    <property type="entry name" value="NB-ARC"/>
</dbReference>
<dbReference type="PANTHER" id="PTHR36766">
    <property type="entry name" value="PLANT BROAD-SPECTRUM MILDEW RESISTANCE PROTEIN RPW8"/>
    <property type="match status" value="1"/>
</dbReference>
<dbReference type="OrthoDB" id="2016095at2759"/>
<dbReference type="InterPro" id="IPR042197">
    <property type="entry name" value="Apaf_helical"/>
</dbReference>
<dbReference type="Gene3D" id="1.10.10.10">
    <property type="entry name" value="Winged helix-like DNA-binding domain superfamily/Winged helix DNA-binding domain"/>
    <property type="match status" value="1"/>
</dbReference>
<dbReference type="InterPro" id="IPR055414">
    <property type="entry name" value="LRR_R13L4/SHOC2-like"/>
</dbReference>
<dbReference type="InterPro" id="IPR032675">
    <property type="entry name" value="LRR_dom_sf"/>
</dbReference>
<feature type="domain" description="RPW8" evidence="4">
    <location>
        <begin position="1"/>
        <end position="153"/>
    </location>
</feature>
<evidence type="ECO:0000256" key="1">
    <source>
        <dbReference type="ARBA" id="ARBA00008894"/>
    </source>
</evidence>
<proteinExistence type="inferred from homology"/>
<evidence type="ECO:0000256" key="3">
    <source>
        <dbReference type="ARBA" id="ARBA00022821"/>
    </source>
</evidence>
<comment type="caution">
    <text evidence="5">The sequence shown here is derived from an EMBL/GenBank/DDBJ whole genome shotgun (WGS) entry which is preliminary data.</text>
</comment>
<dbReference type="InterPro" id="IPR008808">
    <property type="entry name" value="Powdery_mildew-R_dom"/>
</dbReference>
<dbReference type="Gene3D" id="1.10.8.430">
    <property type="entry name" value="Helical domain of apoptotic protease-activating factors"/>
    <property type="match status" value="1"/>
</dbReference>
<protein>
    <recommendedName>
        <fullName evidence="4">RPW8 domain-containing protein</fullName>
    </recommendedName>
</protein>
<comment type="similarity">
    <text evidence="1">Belongs to the disease resistance NB-LRR family.</text>
</comment>
<accession>A0A2C9UTB6</accession>
<dbReference type="Pfam" id="PF23598">
    <property type="entry name" value="LRR_14"/>
    <property type="match status" value="1"/>
</dbReference>
<dbReference type="PANTHER" id="PTHR36766:SF68">
    <property type="entry name" value="RPW8 DOMAIN-CONTAINING PROTEIN"/>
    <property type="match status" value="1"/>
</dbReference>
<dbReference type="PROSITE" id="PS51153">
    <property type="entry name" value="RPW8"/>
    <property type="match status" value="1"/>
</dbReference>
<dbReference type="Gramene" id="Manes.13G128600.2.v8.1">
    <property type="protein sequence ID" value="Manes.13G128600.2.v8.1.CDS"/>
    <property type="gene ID" value="Manes.13G128600.v8.1"/>
</dbReference>
<dbReference type="InterPro" id="IPR036388">
    <property type="entry name" value="WH-like_DNA-bd_sf"/>
</dbReference>
<dbReference type="SUPFAM" id="SSF52058">
    <property type="entry name" value="L domain-like"/>
    <property type="match status" value="1"/>
</dbReference>
<name>A0A2C9UTB6_MANES</name>
<gene>
    <name evidence="5" type="ORF">MANES_13G128600v8</name>
</gene>
<keyword evidence="3" id="KW-0611">Plant defense</keyword>
<reference evidence="6" key="1">
    <citation type="journal article" date="2016" name="Nat. Biotechnol.">
        <title>Sequencing wild and cultivated cassava and related species reveals extensive interspecific hybridization and genetic diversity.</title>
        <authorList>
            <person name="Bredeson J.V."/>
            <person name="Lyons J.B."/>
            <person name="Prochnik S.E."/>
            <person name="Wu G.A."/>
            <person name="Ha C.M."/>
            <person name="Edsinger-Gonzales E."/>
            <person name="Grimwood J."/>
            <person name="Schmutz J."/>
            <person name="Rabbi I.Y."/>
            <person name="Egesi C."/>
            <person name="Nauluvula P."/>
            <person name="Lebot V."/>
            <person name="Ndunguru J."/>
            <person name="Mkamilo G."/>
            <person name="Bart R.S."/>
            <person name="Setter T.L."/>
            <person name="Gleadow R.M."/>
            <person name="Kulakow P."/>
            <person name="Ferguson M.E."/>
            <person name="Rounsley S."/>
            <person name="Rokhsar D.S."/>
        </authorList>
    </citation>
    <scope>NUCLEOTIDE SEQUENCE [LARGE SCALE GENOMIC DNA]</scope>
    <source>
        <strain evidence="6">cv. AM560-2</strain>
    </source>
</reference>
<sequence>MASLFASAAAGAGLELVFGSFLRAILEVRRSNIMFASTLKLLEETMESIRPSIMRIETFNRDLDRPDEIKRLQDLMRRGEELVLKCAKIHRYNYVKKPLYTKKLVKLDESIRRYIETILPLHQTSDVKETLFEMRILSSQIRNLSMGGASSAGVSSAGVSNKSGFVGVCSPPGLKVVPVGLEIPLKELKEKLLKDDKASQVTVVSAPGGCGKTTLVTALCQDADVKEKYKGNIFFVTVSKSLNALVIVERLFQHMNSSTGFLSEEDAVNQLENLLRSIGPEPILLVLDDVWSGAEYLVEKLKFPIIDYKILVTSRFEFPRFGPSYKLKALNNADSLTLFCNLAFLQDGNSYRPDQEVVNKIVEVCKGFPLAISVVGKSLCGKSAAEWSKRIKECSKASSILANFEFELLHCLQTSIDALNKNTAAKECYLDLGSFPEDQKIPASTLIDMWTEWHKLEEDDAIANLYELSQRNLIDFVVTRKYASEDYGSINVLQHDLLRELAIIQSSSGSIEHRKRLFLDISGNKIPEWWAEQRQQFIRANLLSISTDTVFSSNWCSIEAPEAEVLVLNFQTKNYTLPWFMGGMNKLKVLVVANYGFFPAELSNFQLVGSLSNLKRIRLEKVSLPSFFSASVQLEKLEKISLVMCSIGQAFSHSTIFMPNIVEINIDYCNDLKELPDGFCELVRLKKLSITNCHELSALPEDLENLENLEVLRLNSCIELLELPDTIWRLRNLRILDISACLSITKLPDQIGELSSLRKLYMIDCSSCELPWSVVNLVHLNEVVADEETANAWEEFKPFLPNLAIKVHKDINLNWLRL</sequence>
<dbReference type="EMBL" id="CM004399">
    <property type="protein sequence ID" value="OAY33831.1"/>
    <property type="molecule type" value="Genomic_DNA"/>
</dbReference>
<evidence type="ECO:0000259" key="4">
    <source>
        <dbReference type="PROSITE" id="PS51153"/>
    </source>
</evidence>
<dbReference type="GO" id="GO:0043531">
    <property type="term" value="F:ADP binding"/>
    <property type="evidence" value="ECO:0007669"/>
    <property type="project" value="InterPro"/>
</dbReference>
<dbReference type="OMA" id="YCKDMVR"/>
<dbReference type="PRINTS" id="PR00364">
    <property type="entry name" value="DISEASERSIST"/>
</dbReference>
<dbReference type="Pfam" id="PF05659">
    <property type="entry name" value="RPW8"/>
    <property type="match status" value="1"/>
</dbReference>
<dbReference type="AlphaFoldDB" id="A0A2C9UTB6"/>
<keyword evidence="2" id="KW-0677">Repeat</keyword>
<keyword evidence="6" id="KW-1185">Reference proteome</keyword>
<dbReference type="Gene3D" id="3.80.10.10">
    <property type="entry name" value="Ribonuclease Inhibitor"/>
    <property type="match status" value="1"/>
</dbReference>
<dbReference type="SUPFAM" id="SSF52540">
    <property type="entry name" value="P-loop containing nucleoside triphosphate hydrolases"/>
    <property type="match status" value="1"/>
</dbReference>